<protein>
    <recommendedName>
        <fullName evidence="3">precorrin-2 dehydrogenase</fullName>
        <ecNumber evidence="3">1.3.1.76</ecNumber>
    </recommendedName>
</protein>
<dbReference type="GO" id="GO:0009236">
    <property type="term" value="P:cobalamin biosynthetic process"/>
    <property type="evidence" value="ECO:0007669"/>
    <property type="project" value="InterPro"/>
</dbReference>
<evidence type="ECO:0000313" key="12">
    <source>
        <dbReference type="Proteomes" id="UP000239340"/>
    </source>
</evidence>
<dbReference type="InterPro" id="IPR028281">
    <property type="entry name" value="Sirohaem_synthase_central"/>
</dbReference>
<keyword evidence="11" id="KW-0614">Plasmid</keyword>
<feature type="domain" description="Tetrapyrrole methylase" evidence="8">
    <location>
        <begin position="243"/>
        <end position="354"/>
    </location>
</feature>
<accession>A0A2L0HH87</accession>
<reference evidence="11 12" key="1">
    <citation type="submission" date="2017-10" db="EMBL/GenBank/DDBJ databases">
        <title>Analysis of the genome sequences of Rhizobium populations associated to common bean (phaseolus vulgaris).</title>
        <authorList>
            <person name="Bustos P."/>
            <person name="Santamaria R.I."/>
            <person name="Miranda-Sanchez F."/>
            <person name="Perez-Carrascal O."/>
            <person name="Juarez S."/>
            <person name="Lozano L."/>
            <person name="Martinez-Flores I."/>
            <person name="Vinuesa P."/>
            <person name="Martinez-Romero E."/>
            <person name="Cevallos M.A."/>
            <person name="Romero D."/>
            <person name="Davila G."/>
            <person name="Gonzalez V."/>
        </authorList>
    </citation>
    <scope>NUCLEOTIDE SEQUENCE [LARGE SCALE GENOMIC DNA]</scope>
    <source>
        <strain evidence="11 12">NXT3</strain>
        <plasmid evidence="12">Plasmid psfrenxt3c</plasmid>
    </source>
</reference>
<dbReference type="Pfam" id="PF13241">
    <property type="entry name" value="NAD_binding_7"/>
    <property type="match status" value="1"/>
</dbReference>
<comment type="similarity">
    <text evidence="2">Belongs to the precorrin methyltransferase family.</text>
</comment>
<dbReference type="EMBL" id="CP024310">
    <property type="protein sequence ID" value="AUX80349.1"/>
    <property type="molecule type" value="Genomic_DNA"/>
</dbReference>
<evidence type="ECO:0000259" key="10">
    <source>
        <dbReference type="Pfam" id="PF14824"/>
    </source>
</evidence>
<dbReference type="UniPathway" id="UPA00262">
    <property type="reaction ID" value="UER00222"/>
</dbReference>
<evidence type="ECO:0000256" key="4">
    <source>
        <dbReference type="ARBA" id="ARBA00023002"/>
    </source>
</evidence>
<dbReference type="InterPro" id="IPR003043">
    <property type="entry name" value="Uropor_MeTrfase_CS"/>
</dbReference>
<dbReference type="Proteomes" id="UP000239340">
    <property type="component" value="Plasmid pSfreNXT3c"/>
</dbReference>
<organism evidence="11 12">
    <name type="scientific">Rhizobium fredii</name>
    <name type="common">Sinorhizobium fredii</name>
    <dbReference type="NCBI Taxonomy" id="380"/>
    <lineage>
        <taxon>Bacteria</taxon>
        <taxon>Pseudomonadati</taxon>
        <taxon>Pseudomonadota</taxon>
        <taxon>Alphaproteobacteria</taxon>
        <taxon>Hyphomicrobiales</taxon>
        <taxon>Rhizobiaceae</taxon>
        <taxon>Sinorhizobium/Ensifer group</taxon>
        <taxon>Sinorhizobium</taxon>
    </lineage>
</organism>
<dbReference type="GO" id="GO:0043115">
    <property type="term" value="F:precorrin-2 dehydrogenase activity"/>
    <property type="evidence" value="ECO:0007669"/>
    <property type="project" value="UniProtKB-EC"/>
</dbReference>
<dbReference type="Gene3D" id="3.40.50.720">
    <property type="entry name" value="NAD(P)-binding Rossmann-like Domain"/>
    <property type="match status" value="1"/>
</dbReference>
<dbReference type="PANTHER" id="PTHR35330:SF1">
    <property type="entry name" value="SIROHEME BIOSYNTHESIS PROTEIN MET8"/>
    <property type="match status" value="1"/>
</dbReference>
<evidence type="ECO:0000256" key="7">
    <source>
        <dbReference type="ARBA" id="ARBA00047561"/>
    </source>
</evidence>
<dbReference type="Pfam" id="PF00590">
    <property type="entry name" value="TP_methylase"/>
    <property type="match status" value="1"/>
</dbReference>
<gene>
    <name evidence="11" type="ORF">NXT3_PC01193</name>
</gene>
<dbReference type="InterPro" id="IPR036291">
    <property type="entry name" value="NAD(P)-bd_dom_sf"/>
</dbReference>
<keyword evidence="4" id="KW-0560">Oxidoreductase</keyword>
<dbReference type="PROSITE" id="PS00839">
    <property type="entry name" value="SUMT_1"/>
    <property type="match status" value="1"/>
</dbReference>
<comment type="pathway">
    <text evidence="1">Porphyrin-containing compound metabolism; siroheme biosynthesis; sirohydrochlorin from precorrin-2: step 1/1.</text>
</comment>
<dbReference type="PIRSF" id="PIRSF036426">
    <property type="entry name" value="Sirohaem_synth"/>
    <property type="match status" value="1"/>
</dbReference>
<feature type="domain" description="Sirohaem synthase dimerisation" evidence="9">
    <location>
        <begin position="180"/>
        <end position="233"/>
    </location>
</feature>
<dbReference type="SUPFAM" id="SSF51735">
    <property type="entry name" value="NAD(P)-binding Rossmann-fold domains"/>
    <property type="match status" value="1"/>
</dbReference>
<keyword evidence="5" id="KW-0520">NAD</keyword>
<name>A0A2L0HH87_RHIFR</name>
<evidence type="ECO:0000256" key="5">
    <source>
        <dbReference type="ARBA" id="ARBA00023027"/>
    </source>
</evidence>
<dbReference type="InterPro" id="IPR035996">
    <property type="entry name" value="4pyrrol_Methylase_sf"/>
</dbReference>
<dbReference type="GO" id="GO:0004851">
    <property type="term" value="F:uroporphyrin-III C-methyltransferase activity"/>
    <property type="evidence" value="ECO:0007669"/>
    <property type="project" value="InterPro"/>
</dbReference>
<keyword evidence="6" id="KW-0627">Porphyrin biosynthesis</keyword>
<dbReference type="InterPro" id="IPR037115">
    <property type="entry name" value="Sirohaem_synt_dimer_dom_sf"/>
</dbReference>
<dbReference type="GO" id="GO:0019354">
    <property type="term" value="P:siroheme biosynthetic process"/>
    <property type="evidence" value="ECO:0007669"/>
    <property type="project" value="UniProtKB-UniPathway"/>
</dbReference>
<proteinExistence type="inferred from homology"/>
<dbReference type="SUPFAM" id="SSF75615">
    <property type="entry name" value="Siroheme synthase middle domains-like"/>
    <property type="match status" value="1"/>
</dbReference>
<dbReference type="Pfam" id="PF10414">
    <property type="entry name" value="CysG_dimeriser"/>
    <property type="match status" value="1"/>
</dbReference>
<dbReference type="Pfam" id="PF14824">
    <property type="entry name" value="Sirohm_synth_M"/>
    <property type="match status" value="1"/>
</dbReference>
<dbReference type="InterPro" id="IPR028161">
    <property type="entry name" value="Met8-like"/>
</dbReference>
<dbReference type="GO" id="GO:0051287">
    <property type="term" value="F:NAD binding"/>
    <property type="evidence" value="ECO:0007669"/>
    <property type="project" value="InterPro"/>
</dbReference>
<dbReference type="InterPro" id="IPR019478">
    <property type="entry name" value="Sirohaem_synthase_dimer_dom"/>
</dbReference>
<comment type="catalytic activity">
    <reaction evidence="7">
        <text>precorrin-2 + NAD(+) = sirohydrochlorin + NADH + 2 H(+)</text>
        <dbReference type="Rhea" id="RHEA:15613"/>
        <dbReference type="ChEBI" id="CHEBI:15378"/>
        <dbReference type="ChEBI" id="CHEBI:57540"/>
        <dbReference type="ChEBI" id="CHEBI:57945"/>
        <dbReference type="ChEBI" id="CHEBI:58351"/>
        <dbReference type="ChEBI" id="CHEBI:58827"/>
        <dbReference type="EC" id="1.3.1.76"/>
    </reaction>
</comment>
<dbReference type="PANTHER" id="PTHR35330">
    <property type="entry name" value="SIROHEME BIOSYNTHESIS PROTEIN MET8"/>
    <property type="match status" value="1"/>
</dbReference>
<evidence type="ECO:0000259" key="8">
    <source>
        <dbReference type="Pfam" id="PF00590"/>
    </source>
</evidence>
<dbReference type="EC" id="1.3.1.76" evidence="3"/>
<dbReference type="Gene3D" id="3.30.160.110">
    <property type="entry name" value="Siroheme synthase, domain 2"/>
    <property type="match status" value="1"/>
</dbReference>
<sequence>MHALPPLPSDRASKPQRVAALATLPLFWTLKGKRVVVAGGSDGAAWKTELLAACGAEVHVYASHADLGDGFHDLLGRGAADRDGSFVHHDQTWHDGIFGDAALAIGDCEDDEEAEAFFNAARAAGVPVNVIDKPQFCQFQFGSIVNRSPVVVAISTDGAAPILAQAIRRRIETLLPPAMKRWAGVAQAIRERVNARLQPGAQRRTFWERFVDRAFIETPEEGVETRLMAEVDRLATPRRAVGRVTIVGAGPGDAELLTLKAVRALQAADVILYDERISNDVLELARREARRILVNQRSRDTGAGDGSNAIAALARAGKRVVQLQAGDPASDAETREAAAWLGQRGIPVEIVPGVADRRRGAWENGDAQALVVAGMAEQAHERLRVAGH</sequence>
<dbReference type="InterPro" id="IPR006367">
    <property type="entry name" value="Sirohaem_synthase_N"/>
</dbReference>
<evidence type="ECO:0000259" key="9">
    <source>
        <dbReference type="Pfam" id="PF10414"/>
    </source>
</evidence>
<evidence type="ECO:0000256" key="3">
    <source>
        <dbReference type="ARBA" id="ARBA00012400"/>
    </source>
</evidence>
<dbReference type="GO" id="GO:0051266">
    <property type="term" value="F:sirohydrochlorin ferrochelatase activity"/>
    <property type="evidence" value="ECO:0007669"/>
    <property type="project" value="InterPro"/>
</dbReference>
<dbReference type="InterPro" id="IPR012409">
    <property type="entry name" value="Sirohaem_synth"/>
</dbReference>
<dbReference type="RefSeq" id="WP_104841230.1">
    <property type="nucleotide sequence ID" value="NZ_CP024310.1"/>
</dbReference>
<dbReference type="InterPro" id="IPR014777">
    <property type="entry name" value="4pyrrole_Mease_sub1"/>
</dbReference>
<dbReference type="SUPFAM" id="SSF53790">
    <property type="entry name" value="Tetrapyrrole methylase"/>
    <property type="match status" value="1"/>
</dbReference>
<geneLocation type="plasmid" evidence="12">
    <name>psfrenxt3c</name>
</geneLocation>
<evidence type="ECO:0000256" key="1">
    <source>
        <dbReference type="ARBA" id="ARBA00005010"/>
    </source>
</evidence>
<feature type="domain" description="Siroheme synthase central" evidence="10">
    <location>
        <begin position="152"/>
        <end position="172"/>
    </location>
</feature>
<evidence type="ECO:0000256" key="6">
    <source>
        <dbReference type="ARBA" id="ARBA00023244"/>
    </source>
</evidence>
<dbReference type="AlphaFoldDB" id="A0A2L0HH87"/>
<evidence type="ECO:0000313" key="11">
    <source>
        <dbReference type="EMBL" id="AUX80349.1"/>
    </source>
</evidence>
<dbReference type="Gene3D" id="3.40.1010.10">
    <property type="entry name" value="Cobalt-precorrin-4 Transmethylase, Domain 1"/>
    <property type="match status" value="1"/>
</dbReference>
<evidence type="ECO:0000256" key="2">
    <source>
        <dbReference type="ARBA" id="ARBA00005879"/>
    </source>
</evidence>
<dbReference type="InterPro" id="IPR000878">
    <property type="entry name" value="4pyrrol_Mease"/>
</dbReference>
<dbReference type="Gene3D" id="1.10.8.210">
    <property type="entry name" value="Sirohaem synthase, dimerisation domain"/>
    <property type="match status" value="1"/>
</dbReference>
<dbReference type="NCBIfam" id="TIGR01470">
    <property type="entry name" value="cysG_Nterm"/>
    <property type="match status" value="1"/>
</dbReference>